<dbReference type="GO" id="GO:0005739">
    <property type="term" value="C:mitochondrion"/>
    <property type="evidence" value="ECO:0007669"/>
    <property type="project" value="TreeGrafter"/>
</dbReference>
<dbReference type="SUPFAM" id="SSF102705">
    <property type="entry name" value="NIF3 (NGG1p interacting factor 3)-like"/>
    <property type="match status" value="1"/>
</dbReference>
<protein>
    <submittedName>
        <fullName evidence="3">Related to NGG1-interacting factor 3</fullName>
    </submittedName>
</protein>
<dbReference type="Proteomes" id="UP000262825">
    <property type="component" value="Unassembled WGS sequence"/>
</dbReference>
<keyword evidence="4" id="KW-1185">Reference proteome</keyword>
<dbReference type="AlphaFoldDB" id="A0A376B7D9"/>
<dbReference type="PANTHER" id="PTHR13799:SF13">
    <property type="entry name" value="NIF3-LIKE PROTEIN 1"/>
    <property type="match status" value="1"/>
</dbReference>
<dbReference type="VEuPathDB" id="FungiDB:SCODWIG_02366"/>
<evidence type="ECO:0000256" key="1">
    <source>
        <dbReference type="ARBA" id="ARBA00006964"/>
    </source>
</evidence>
<feature type="binding site" evidence="2">
    <location>
        <position position="270"/>
    </location>
    <ligand>
        <name>a divalent metal cation</name>
        <dbReference type="ChEBI" id="CHEBI:60240"/>
        <label>1</label>
    </ligand>
</feature>
<dbReference type="GO" id="GO:0046872">
    <property type="term" value="F:metal ion binding"/>
    <property type="evidence" value="ECO:0007669"/>
    <property type="project" value="UniProtKB-KW"/>
</dbReference>
<feature type="binding site" evidence="2">
    <location>
        <position position="127"/>
    </location>
    <ligand>
        <name>a divalent metal cation</name>
        <dbReference type="ChEBI" id="CHEBI:60240"/>
        <label>1</label>
    </ligand>
</feature>
<organism evidence="3 4">
    <name type="scientific">Saccharomycodes ludwigii</name>
    <dbReference type="NCBI Taxonomy" id="36035"/>
    <lineage>
        <taxon>Eukaryota</taxon>
        <taxon>Fungi</taxon>
        <taxon>Dikarya</taxon>
        <taxon>Ascomycota</taxon>
        <taxon>Saccharomycotina</taxon>
        <taxon>Saccharomycetes</taxon>
        <taxon>Saccharomycodales</taxon>
        <taxon>Saccharomycodaceae</taxon>
        <taxon>Saccharomycodes</taxon>
    </lineage>
</organism>
<dbReference type="PANTHER" id="PTHR13799">
    <property type="entry name" value="NGG1 INTERACTING FACTOR 3"/>
    <property type="match status" value="1"/>
</dbReference>
<dbReference type="EMBL" id="UFAJ01000399">
    <property type="protein sequence ID" value="SSD60605.1"/>
    <property type="molecule type" value="Genomic_DNA"/>
</dbReference>
<dbReference type="Gene3D" id="3.40.1390.30">
    <property type="entry name" value="NIF3 (NGG1p interacting factor 3)-like"/>
    <property type="match status" value="1"/>
</dbReference>
<dbReference type="OrthoDB" id="3345469at2759"/>
<dbReference type="InterPro" id="IPR002678">
    <property type="entry name" value="DUF34/NIF3"/>
</dbReference>
<dbReference type="Pfam" id="PF01784">
    <property type="entry name" value="DUF34_NIF3"/>
    <property type="match status" value="1"/>
</dbReference>
<evidence type="ECO:0000256" key="2">
    <source>
        <dbReference type="PIRSR" id="PIRSR602678-1"/>
    </source>
</evidence>
<proteinExistence type="inferred from homology"/>
<accession>A0A376B7D9</accession>
<feature type="binding site" evidence="2">
    <location>
        <position position="88"/>
    </location>
    <ligand>
        <name>a divalent metal cation</name>
        <dbReference type="ChEBI" id="CHEBI:60240"/>
        <label>1</label>
    </ligand>
</feature>
<sequence length="315" mass="34755">MPKQPLTTTELNKIVKVIQSLYPIKYADSKWDNTGLLIDTSVPSPTSAASENNDICNPSFKVLLTNDLTSKVCDEAISRNCNLILAYHPFIFPSWKNISPNNNPQHKSCIKLIQKNISVYCPHTSVDAVPYGVNDWLCNSLVGVSAANIDDAVISRTQVIEPIDGNAPATHGYGRIVELVSSLPLNEIIGNIKSVLKIKHVQVAVPTNDNFLVKRIALCAGSGSGVFRSISKREMDNIDLIYTGELSHHEILKFKEMGKAVVLCNHSNTERQYIKDIMTGLLSKELNKQNNGTDKETLNVSWIVSETDEDPLVVV</sequence>
<comment type="similarity">
    <text evidence="1">Belongs to the GTP cyclohydrolase I type 2/NIF3 family.</text>
</comment>
<dbReference type="InterPro" id="IPR036069">
    <property type="entry name" value="DUF34/NIF3_sf"/>
</dbReference>
<evidence type="ECO:0000313" key="4">
    <source>
        <dbReference type="Proteomes" id="UP000262825"/>
    </source>
</evidence>
<dbReference type="NCBIfam" id="TIGR00486">
    <property type="entry name" value="YbgI_SA1388"/>
    <property type="match status" value="1"/>
</dbReference>
<gene>
    <name evidence="3" type="ORF">SCODWIG_02366</name>
</gene>
<feature type="binding site" evidence="2">
    <location>
        <position position="266"/>
    </location>
    <ligand>
        <name>a divalent metal cation</name>
        <dbReference type="ChEBI" id="CHEBI:60240"/>
        <label>1</label>
    </ligand>
</feature>
<keyword evidence="2" id="KW-0479">Metal-binding</keyword>
<dbReference type="FunFam" id="3.40.1390.30:FF:000001">
    <property type="entry name" value="GTP cyclohydrolase 1 type 2"/>
    <property type="match status" value="1"/>
</dbReference>
<evidence type="ECO:0000313" key="3">
    <source>
        <dbReference type="EMBL" id="SSD60605.1"/>
    </source>
</evidence>
<name>A0A376B7D9_9ASCO</name>
<reference evidence="4" key="1">
    <citation type="submission" date="2018-06" db="EMBL/GenBank/DDBJ databases">
        <authorList>
            <person name="Guldener U."/>
        </authorList>
    </citation>
    <scope>NUCLEOTIDE SEQUENCE [LARGE SCALE GENOMIC DNA]</scope>
    <source>
        <strain evidence="4">UTAD17</strain>
    </source>
</reference>